<comment type="caution">
    <text evidence="2">The sequence shown here is derived from an EMBL/GenBank/DDBJ whole genome shotgun (WGS) entry which is preliminary data.</text>
</comment>
<feature type="domain" description="COMM" evidence="1">
    <location>
        <begin position="19"/>
        <end position="73"/>
    </location>
</feature>
<name>A0A1R2BEP4_9CILI</name>
<accession>A0A1R2BEP4</accession>
<reference evidence="2 3" key="1">
    <citation type="submission" date="2016-11" db="EMBL/GenBank/DDBJ databases">
        <title>The macronuclear genome of Stentor coeruleus: a giant cell with tiny introns.</title>
        <authorList>
            <person name="Slabodnick M."/>
            <person name="Ruby J.G."/>
            <person name="Reiff S.B."/>
            <person name="Swart E.C."/>
            <person name="Gosai S."/>
            <person name="Prabakaran S."/>
            <person name="Witkowska E."/>
            <person name="Larue G.E."/>
            <person name="Fisher S."/>
            <person name="Freeman R.M."/>
            <person name="Gunawardena J."/>
            <person name="Chu W."/>
            <person name="Stover N.A."/>
            <person name="Gregory B.D."/>
            <person name="Nowacki M."/>
            <person name="Derisi J."/>
            <person name="Roy S.W."/>
            <person name="Marshall W.F."/>
            <person name="Sood P."/>
        </authorList>
    </citation>
    <scope>NUCLEOTIDE SEQUENCE [LARGE SCALE GENOMIC DNA]</scope>
    <source>
        <strain evidence="2">WM001</strain>
    </source>
</reference>
<evidence type="ECO:0000313" key="3">
    <source>
        <dbReference type="Proteomes" id="UP000187209"/>
    </source>
</evidence>
<organism evidence="2 3">
    <name type="scientific">Stentor coeruleus</name>
    <dbReference type="NCBI Taxonomy" id="5963"/>
    <lineage>
        <taxon>Eukaryota</taxon>
        <taxon>Sar</taxon>
        <taxon>Alveolata</taxon>
        <taxon>Ciliophora</taxon>
        <taxon>Postciliodesmatophora</taxon>
        <taxon>Heterotrichea</taxon>
        <taxon>Heterotrichida</taxon>
        <taxon>Stentoridae</taxon>
        <taxon>Stentor</taxon>
    </lineage>
</organism>
<proteinExistence type="predicted"/>
<dbReference type="Pfam" id="PF07258">
    <property type="entry name" value="COMM_domain"/>
    <property type="match status" value="1"/>
</dbReference>
<dbReference type="InterPro" id="IPR017920">
    <property type="entry name" value="COMM"/>
</dbReference>
<dbReference type="AlphaFoldDB" id="A0A1R2BEP4"/>
<evidence type="ECO:0000259" key="1">
    <source>
        <dbReference type="Pfam" id="PF07258"/>
    </source>
</evidence>
<protein>
    <recommendedName>
        <fullName evidence="1">COMM domain-containing protein</fullName>
    </recommendedName>
</protein>
<dbReference type="OrthoDB" id="323375at2759"/>
<sequence length="83" mass="9437">MEKYLEKRDTEWNVKGEPSWSIDIQTIGKYTESTTVPVANFKFDLIRGEKDKTLQFAVDKPGLSQLLLALEQANLYLGSNLSN</sequence>
<evidence type="ECO:0000313" key="2">
    <source>
        <dbReference type="EMBL" id="OMJ75236.1"/>
    </source>
</evidence>
<keyword evidence="3" id="KW-1185">Reference proteome</keyword>
<gene>
    <name evidence="2" type="ORF">SteCoe_25678</name>
</gene>
<dbReference type="EMBL" id="MPUH01000702">
    <property type="protein sequence ID" value="OMJ75236.1"/>
    <property type="molecule type" value="Genomic_DNA"/>
</dbReference>
<dbReference type="Proteomes" id="UP000187209">
    <property type="component" value="Unassembled WGS sequence"/>
</dbReference>